<reference evidence="2 3" key="1">
    <citation type="submission" date="2024-06" db="EMBL/GenBank/DDBJ databases">
        <title>The Natural Products Discovery Center: Release of the First 8490 Sequenced Strains for Exploring Actinobacteria Biosynthetic Diversity.</title>
        <authorList>
            <person name="Kalkreuter E."/>
            <person name="Kautsar S.A."/>
            <person name="Yang D."/>
            <person name="Bader C.D."/>
            <person name="Teijaro C.N."/>
            <person name="Fluegel L."/>
            <person name="Davis C.M."/>
            <person name="Simpson J.R."/>
            <person name="Lauterbach L."/>
            <person name="Steele A.D."/>
            <person name="Gui C."/>
            <person name="Meng S."/>
            <person name="Li G."/>
            <person name="Viehrig K."/>
            <person name="Ye F."/>
            <person name="Su P."/>
            <person name="Kiefer A.F."/>
            <person name="Nichols A."/>
            <person name="Cepeda A.J."/>
            <person name="Yan W."/>
            <person name="Fan B."/>
            <person name="Jiang Y."/>
            <person name="Adhikari A."/>
            <person name="Zheng C.-J."/>
            <person name="Schuster L."/>
            <person name="Cowan T.M."/>
            <person name="Smanski M.J."/>
            <person name="Chevrette M.G."/>
            <person name="De Carvalho L.P.S."/>
            <person name="Shen B."/>
        </authorList>
    </citation>
    <scope>NUCLEOTIDE SEQUENCE [LARGE SCALE GENOMIC DNA]</scope>
    <source>
        <strain evidence="2 3">NPDC005137</strain>
    </source>
</reference>
<keyword evidence="3" id="KW-1185">Reference proteome</keyword>
<organism evidence="2 3">
    <name type="scientific">Streptomyces sp. 900116325</name>
    <dbReference type="NCBI Taxonomy" id="3154295"/>
    <lineage>
        <taxon>Bacteria</taxon>
        <taxon>Bacillati</taxon>
        <taxon>Actinomycetota</taxon>
        <taxon>Actinomycetes</taxon>
        <taxon>Kitasatosporales</taxon>
        <taxon>Streptomycetaceae</taxon>
        <taxon>Streptomyces</taxon>
    </lineage>
</organism>
<comment type="caution">
    <text evidence="2">The sequence shown here is derived from an EMBL/GenBank/DDBJ whole genome shotgun (WGS) entry which is preliminary data.</text>
</comment>
<name>A0ABV2U106_9ACTN</name>
<protein>
    <submittedName>
        <fullName evidence="2">Uncharacterized protein</fullName>
    </submittedName>
</protein>
<proteinExistence type="predicted"/>
<feature type="region of interest" description="Disordered" evidence="1">
    <location>
        <begin position="32"/>
        <end position="51"/>
    </location>
</feature>
<sequence>MSLHDELTAVQHCLDDLARTVGRLERSLAQLRTAAAGPRPPGAAGGTEPADDAVTVTDVITITEAPYDAALWTDSDDEGLGVRGRHAP</sequence>
<dbReference type="Proteomes" id="UP001550044">
    <property type="component" value="Unassembled WGS sequence"/>
</dbReference>
<evidence type="ECO:0000256" key="1">
    <source>
        <dbReference type="SAM" id="MobiDB-lite"/>
    </source>
</evidence>
<dbReference type="EMBL" id="JBEXIP010000001">
    <property type="protein sequence ID" value="MET8431526.1"/>
    <property type="molecule type" value="Genomic_DNA"/>
</dbReference>
<dbReference type="RefSeq" id="WP_356498463.1">
    <property type="nucleotide sequence ID" value="NZ_JBEXEF010000034.1"/>
</dbReference>
<evidence type="ECO:0000313" key="2">
    <source>
        <dbReference type="EMBL" id="MET8431526.1"/>
    </source>
</evidence>
<evidence type="ECO:0000313" key="3">
    <source>
        <dbReference type="Proteomes" id="UP001550044"/>
    </source>
</evidence>
<accession>A0ABV2U106</accession>
<gene>
    <name evidence="2" type="ORF">ABZV61_01760</name>
</gene>